<dbReference type="Pfam" id="PF13204">
    <property type="entry name" value="Apiosidase"/>
    <property type="match status" value="1"/>
</dbReference>
<dbReference type="Gene3D" id="3.20.20.80">
    <property type="entry name" value="Glycosidases"/>
    <property type="match status" value="1"/>
</dbReference>
<reference evidence="4 5" key="1">
    <citation type="submission" date="2019-02" db="EMBL/GenBank/DDBJ databases">
        <title>Deep-cultivation of Planctomycetes and their phenomic and genomic characterization uncovers novel biology.</title>
        <authorList>
            <person name="Wiegand S."/>
            <person name="Jogler M."/>
            <person name="Boedeker C."/>
            <person name="Pinto D."/>
            <person name="Vollmers J."/>
            <person name="Rivas-Marin E."/>
            <person name="Kohn T."/>
            <person name="Peeters S.H."/>
            <person name="Heuer A."/>
            <person name="Rast P."/>
            <person name="Oberbeckmann S."/>
            <person name="Bunk B."/>
            <person name="Jeske O."/>
            <person name="Meyerdierks A."/>
            <person name="Storesund J.E."/>
            <person name="Kallscheuer N."/>
            <person name="Luecker S."/>
            <person name="Lage O.M."/>
            <person name="Pohl T."/>
            <person name="Merkel B.J."/>
            <person name="Hornburger P."/>
            <person name="Mueller R.-W."/>
            <person name="Bruemmer F."/>
            <person name="Labrenz M."/>
            <person name="Spormann A.M."/>
            <person name="Op den Camp H."/>
            <person name="Overmann J."/>
            <person name="Amann R."/>
            <person name="Jetten M.S.M."/>
            <person name="Mascher T."/>
            <person name="Medema M.H."/>
            <person name="Devos D.P."/>
            <person name="Kaster A.-K."/>
            <person name="Ovreas L."/>
            <person name="Rohde M."/>
            <person name="Galperin M.Y."/>
            <person name="Jogler C."/>
        </authorList>
    </citation>
    <scope>NUCLEOTIDE SEQUENCE [LARGE SCALE GENOMIC DNA]</scope>
    <source>
        <strain evidence="4 5">Pla175</strain>
    </source>
</reference>
<keyword evidence="1" id="KW-0812">Transmembrane</keyword>
<dbReference type="InterPro" id="IPR017853">
    <property type="entry name" value="GH"/>
</dbReference>
<accession>A0A518DAR4</accession>
<dbReference type="KEGG" id="pnd:Pla175_19530"/>
<dbReference type="InterPro" id="IPR025277">
    <property type="entry name" value="Apiosidase-like_cat_dom"/>
</dbReference>
<dbReference type="PANTHER" id="PTHR37836">
    <property type="entry name" value="LMO1036 PROTEIN"/>
    <property type="match status" value="1"/>
</dbReference>
<evidence type="ECO:0000313" key="5">
    <source>
        <dbReference type="Proteomes" id="UP000317429"/>
    </source>
</evidence>
<dbReference type="PANTHER" id="PTHR37836:SF2">
    <property type="entry name" value="DUF4038 DOMAIN-CONTAINING PROTEIN"/>
    <property type="match status" value="1"/>
</dbReference>
<evidence type="ECO:0000259" key="2">
    <source>
        <dbReference type="Pfam" id="PF13204"/>
    </source>
</evidence>
<dbReference type="AlphaFoldDB" id="A0A518DAR4"/>
<keyword evidence="5" id="KW-1185">Reference proteome</keyword>
<dbReference type="InterPro" id="IPR013783">
    <property type="entry name" value="Ig-like_fold"/>
</dbReference>
<name>A0A518DAR4_9BACT</name>
<evidence type="ECO:0000259" key="3">
    <source>
        <dbReference type="Pfam" id="PF16586"/>
    </source>
</evidence>
<keyword evidence="1" id="KW-0472">Membrane</keyword>
<organism evidence="4 5">
    <name type="scientific">Pirellulimonas nuda</name>
    <dbReference type="NCBI Taxonomy" id="2528009"/>
    <lineage>
        <taxon>Bacteria</taxon>
        <taxon>Pseudomonadati</taxon>
        <taxon>Planctomycetota</taxon>
        <taxon>Planctomycetia</taxon>
        <taxon>Pirellulales</taxon>
        <taxon>Lacipirellulaceae</taxon>
        <taxon>Pirellulimonas</taxon>
    </lineage>
</organism>
<keyword evidence="1" id="KW-1133">Transmembrane helix</keyword>
<protein>
    <submittedName>
        <fullName evidence="4">Endoglucanase</fullName>
    </submittedName>
</protein>
<feature type="domain" description="DUF5060" evidence="3">
    <location>
        <begin position="60"/>
        <end position="122"/>
    </location>
</feature>
<gene>
    <name evidence="4" type="ORF">Pla175_19530</name>
</gene>
<feature type="domain" description="Apiosidase-like catalytic" evidence="2">
    <location>
        <begin position="158"/>
        <end position="485"/>
    </location>
</feature>
<evidence type="ECO:0000256" key="1">
    <source>
        <dbReference type="SAM" id="Phobius"/>
    </source>
</evidence>
<dbReference type="InterPro" id="IPR032260">
    <property type="entry name" value="DUF5060"/>
</dbReference>
<dbReference type="SUPFAM" id="SSF51445">
    <property type="entry name" value="(Trans)glycosidases"/>
    <property type="match status" value="1"/>
</dbReference>
<evidence type="ECO:0000313" key="4">
    <source>
        <dbReference type="EMBL" id="QDU88575.1"/>
    </source>
</evidence>
<sequence>MPVLKLALGHRCFSAYVVFVCGVLAAWLGTHQVCAEGGADEGRGALHRSNIRLTVERNCIIEWSCYSEIEYRDAFADVELNAVLTDADGAEFRLPAFWAGGNEWRFRFSSPHLGEYQFRTACNDVSNERLHARRGRISVIEYTGGNDLLAHGPLKLYQEGRLFRHQDGHPFLWLADSWWHGMTSRLDWPDGFQLLTADRKEKGFSVIQLAIAFPCDIQSFDPRGANAAGHAWTPGYQTINPEYFDLVDQRIAWLVREGLVPNIVGAWGYYLPEMGVEKMKRHWRYLIARYGAYPVTWTLCGEAVLPWYLLDNQAAASARQSQREGWGEVASYVRAIDPYQRLRSVHPGPASGGLRPLADMDALDFVMIQPGHKDASVATAADHLDAARKLYPGRPVLIGEACFEGMNGECKEKIQRILFWSSMLTGAPGFSYGADGIWQFNCRDNPFGPSPGGQTWGNAAWDDAYRWPGSAHVGAGRRILLGYSWEKLTSNPEWISNPATIDEPRGAYAAGIGDRMRMIYFPNGVAPWRVPPVVRQLAPNTSFQARYIDPMSTQVFPLGEITTDAQGGWEAPPTPVLHDWLLVLTGAERG</sequence>
<dbReference type="EMBL" id="CP036291">
    <property type="protein sequence ID" value="QDU88575.1"/>
    <property type="molecule type" value="Genomic_DNA"/>
</dbReference>
<proteinExistence type="predicted"/>
<dbReference type="OrthoDB" id="59486at2"/>
<feature type="transmembrane region" description="Helical" evidence="1">
    <location>
        <begin position="12"/>
        <end position="29"/>
    </location>
</feature>
<dbReference type="Gene3D" id="2.60.40.10">
    <property type="entry name" value="Immunoglobulins"/>
    <property type="match status" value="1"/>
</dbReference>
<dbReference type="Pfam" id="PF16586">
    <property type="entry name" value="DUF5060"/>
    <property type="match status" value="1"/>
</dbReference>
<dbReference type="Proteomes" id="UP000317429">
    <property type="component" value="Chromosome"/>
</dbReference>